<reference evidence="9 10" key="1">
    <citation type="submission" date="2018-01" db="EMBL/GenBank/DDBJ databases">
        <title>Novel co-symbiosis in the lucinid bivalve Phacoides pectinatus.</title>
        <authorList>
            <person name="Lim S.J."/>
            <person name="Davis B.G."/>
            <person name="Gill D.E."/>
            <person name="Engel A.S."/>
            <person name="Anderson L.C."/>
            <person name="Campbell B.J."/>
        </authorList>
    </citation>
    <scope>NUCLEOTIDE SEQUENCE [LARGE SCALE GENOMIC DNA]</scope>
    <source>
        <strain evidence="9">N3_P5</strain>
    </source>
</reference>
<evidence type="ECO:0000256" key="3">
    <source>
        <dbReference type="ARBA" id="ARBA00022833"/>
    </source>
</evidence>
<keyword evidence="2 8" id="KW-0678">Repressor</keyword>
<dbReference type="InterPro" id="IPR002481">
    <property type="entry name" value="FUR"/>
</dbReference>
<dbReference type="InterPro" id="IPR043135">
    <property type="entry name" value="Fur_C"/>
</dbReference>
<protein>
    <recommendedName>
        <fullName evidence="8">Ferric uptake regulation protein</fullName>
    </recommendedName>
</protein>
<dbReference type="Gene3D" id="3.30.1490.190">
    <property type="match status" value="1"/>
</dbReference>
<evidence type="ECO:0000256" key="7">
    <source>
        <dbReference type="PIRSR" id="PIRSR602481-1"/>
    </source>
</evidence>
<dbReference type="GO" id="GO:0008270">
    <property type="term" value="F:zinc ion binding"/>
    <property type="evidence" value="ECO:0007669"/>
    <property type="project" value="TreeGrafter"/>
</dbReference>
<feature type="binding site" evidence="7">
    <location>
        <position position="107"/>
    </location>
    <ligand>
        <name>Zn(2+)</name>
        <dbReference type="ChEBI" id="CHEBI:29105"/>
    </ligand>
</feature>
<dbReference type="CDD" id="cd07153">
    <property type="entry name" value="Fur_like"/>
    <property type="match status" value="1"/>
</dbReference>
<dbReference type="PANTHER" id="PTHR33202">
    <property type="entry name" value="ZINC UPTAKE REGULATION PROTEIN"/>
    <property type="match status" value="1"/>
</dbReference>
<dbReference type="InterPro" id="IPR036388">
    <property type="entry name" value="WH-like_DNA-bd_sf"/>
</dbReference>
<keyword evidence="5 8" id="KW-0238">DNA-binding</keyword>
<evidence type="ECO:0000313" key="10">
    <source>
        <dbReference type="Proteomes" id="UP000250928"/>
    </source>
</evidence>
<evidence type="ECO:0000256" key="1">
    <source>
        <dbReference type="ARBA" id="ARBA00007957"/>
    </source>
</evidence>
<comment type="caution">
    <text evidence="9">The sequence shown here is derived from an EMBL/GenBank/DDBJ whole genome shotgun (WGS) entry which is preliminary data.</text>
</comment>
<dbReference type="GO" id="GO:1900376">
    <property type="term" value="P:regulation of secondary metabolite biosynthetic process"/>
    <property type="evidence" value="ECO:0007669"/>
    <property type="project" value="TreeGrafter"/>
</dbReference>
<evidence type="ECO:0000256" key="5">
    <source>
        <dbReference type="ARBA" id="ARBA00023125"/>
    </source>
</evidence>
<evidence type="ECO:0000256" key="2">
    <source>
        <dbReference type="ARBA" id="ARBA00022491"/>
    </source>
</evidence>
<keyword evidence="7 8" id="KW-0479">Metal-binding</keyword>
<dbReference type="InterPro" id="IPR036390">
    <property type="entry name" value="WH_DNA-bd_sf"/>
</dbReference>
<keyword evidence="3 7" id="KW-0862">Zinc</keyword>
<dbReference type="GO" id="GO:0005829">
    <property type="term" value="C:cytosol"/>
    <property type="evidence" value="ECO:0007669"/>
    <property type="project" value="TreeGrafter"/>
</dbReference>
<keyword evidence="6 8" id="KW-0804">Transcription</keyword>
<dbReference type="GO" id="GO:0045892">
    <property type="term" value="P:negative regulation of DNA-templated transcription"/>
    <property type="evidence" value="ECO:0007669"/>
    <property type="project" value="TreeGrafter"/>
</dbReference>
<gene>
    <name evidence="8" type="primary">fur</name>
    <name evidence="9" type="ORF">C3L24_09380</name>
</gene>
<comment type="subcellular location">
    <subcellularLocation>
        <location evidence="8">Cytoplasm</location>
    </subcellularLocation>
</comment>
<evidence type="ECO:0000256" key="6">
    <source>
        <dbReference type="ARBA" id="ARBA00023163"/>
    </source>
</evidence>
<evidence type="ECO:0000256" key="4">
    <source>
        <dbReference type="ARBA" id="ARBA00023015"/>
    </source>
</evidence>
<feature type="binding site" evidence="7">
    <location>
        <position position="110"/>
    </location>
    <ligand>
        <name>Zn(2+)</name>
        <dbReference type="ChEBI" id="CHEBI:29105"/>
    </ligand>
</feature>
<proteinExistence type="inferred from homology"/>
<dbReference type="EMBL" id="PQCO01000225">
    <property type="protein sequence ID" value="PUE00337.1"/>
    <property type="molecule type" value="Genomic_DNA"/>
</dbReference>
<feature type="binding site" evidence="7">
    <location>
        <position position="150"/>
    </location>
    <ligand>
        <name>Zn(2+)</name>
        <dbReference type="ChEBI" id="CHEBI:29105"/>
    </ligand>
</feature>
<sequence>MAEQKRPHTRIAEALCAAERICQANGARLTDQRRRVLEILFRADGPLGAYELLERLSTTLPSAKPPTVYRALDFLLTQGLVHRLESLNAFIGCTHPDHPHVSQFLICSACGRVQELEDHRVRHSIDRAIAGIGFEVESQVVEISGRCAGCRLERLQ</sequence>
<dbReference type="GO" id="GO:0000976">
    <property type="term" value="F:transcription cis-regulatory region binding"/>
    <property type="evidence" value="ECO:0007669"/>
    <property type="project" value="TreeGrafter"/>
</dbReference>
<dbReference type="SUPFAM" id="SSF46785">
    <property type="entry name" value="Winged helix' DNA-binding domain"/>
    <property type="match status" value="1"/>
</dbReference>
<accession>A0A6N4DSR7</accession>
<keyword evidence="4 8" id="KW-0805">Transcription regulation</keyword>
<comment type="similarity">
    <text evidence="1 8">Belongs to the Fur family.</text>
</comment>
<dbReference type="Proteomes" id="UP000250928">
    <property type="component" value="Unassembled WGS sequence"/>
</dbReference>
<dbReference type="AlphaFoldDB" id="A0A6N4DSR7"/>
<evidence type="ECO:0000256" key="8">
    <source>
        <dbReference type="RuleBase" id="RU364037"/>
    </source>
</evidence>
<comment type="subunit">
    <text evidence="8">Homodimer.</text>
</comment>
<keyword evidence="8" id="KW-0963">Cytoplasm</keyword>
<comment type="cofactor">
    <cofactor evidence="7">
        <name>Zn(2+)</name>
        <dbReference type="ChEBI" id="CHEBI:29105"/>
    </cofactor>
    <text evidence="7">Binds 1 zinc ion per subunit.</text>
</comment>
<feature type="binding site" evidence="7">
    <location>
        <position position="147"/>
    </location>
    <ligand>
        <name>Zn(2+)</name>
        <dbReference type="ChEBI" id="CHEBI:29105"/>
    </ligand>
</feature>
<keyword evidence="8" id="KW-0408">Iron</keyword>
<name>A0A6N4DSR7_9GAMM</name>
<organism evidence="9 10">
    <name type="scientific">Candidatus Sedimenticola endophacoides</name>
    <dbReference type="NCBI Taxonomy" id="2548426"/>
    <lineage>
        <taxon>Bacteria</taxon>
        <taxon>Pseudomonadati</taxon>
        <taxon>Pseudomonadota</taxon>
        <taxon>Gammaproteobacteria</taxon>
        <taxon>Chromatiales</taxon>
        <taxon>Sedimenticolaceae</taxon>
        <taxon>Sedimenticola</taxon>
    </lineage>
</organism>
<dbReference type="Gene3D" id="1.10.10.10">
    <property type="entry name" value="Winged helix-like DNA-binding domain superfamily/Winged helix DNA-binding domain"/>
    <property type="match status" value="1"/>
</dbReference>
<dbReference type="GO" id="GO:0003700">
    <property type="term" value="F:DNA-binding transcription factor activity"/>
    <property type="evidence" value="ECO:0007669"/>
    <property type="project" value="UniProtKB-UniRule"/>
</dbReference>
<dbReference type="Pfam" id="PF01475">
    <property type="entry name" value="FUR"/>
    <property type="match status" value="1"/>
</dbReference>
<evidence type="ECO:0000313" key="9">
    <source>
        <dbReference type="EMBL" id="PUE00337.1"/>
    </source>
</evidence>
<dbReference type="PANTHER" id="PTHR33202:SF6">
    <property type="entry name" value="ZINC UPTAKE REGULATION PROTEIN"/>
    <property type="match status" value="1"/>
</dbReference>